<comment type="caution">
    <text evidence="1">The sequence shown here is derived from an EMBL/GenBank/DDBJ whole genome shotgun (WGS) entry which is preliminary data.</text>
</comment>
<sequence>MQKGQALVEALVGAALLGLLATAVVSVARFQWQGLRASHAARAQAFRYAAGDRAGHEFAHVRVTRAAHAADFAGPGGPRAAALRRELQVEDQGMVRAHAAVDVYPHRHHGAGLVLRRHVAILADAGHATGDDAAQRRIAASHAAWATAAGFSHAPARQAQAVLKRIDAGWRRPPPDLDWLAPWSDVVPADRLDRTRAGGSASRRP</sequence>
<dbReference type="EMBL" id="NEVJ01000002">
    <property type="protein sequence ID" value="OZI23639.1"/>
    <property type="molecule type" value="Genomic_DNA"/>
</dbReference>
<protein>
    <submittedName>
        <fullName evidence="1">Uncharacterized protein</fullName>
    </submittedName>
</protein>
<dbReference type="Proteomes" id="UP000216857">
    <property type="component" value="Unassembled WGS sequence"/>
</dbReference>
<dbReference type="AlphaFoldDB" id="A0A261RF41"/>
<proteinExistence type="predicted"/>
<reference evidence="1" key="1">
    <citation type="submission" date="2017-05" db="EMBL/GenBank/DDBJ databases">
        <title>Complete and WGS of Bordetella genogroups.</title>
        <authorList>
            <person name="Spilker T."/>
            <person name="Lipuma J."/>
        </authorList>
    </citation>
    <scope>NUCLEOTIDE SEQUENCE</scope>
    <source>
        <strain evidence="1">AU21707</strain>
    </source>
</reference>
<evidence type="ECO:0000313" key="2">
    <source>
        <dbReference type="Proteomes" id="UP000216857"/>
    </source>
</evidence>
<accession>A0A261RF41</accession>
<keyword evidence="2" id="KW-1185">Reference proteome</keyword>
<evidence type="ECO:0000313" key="1">
    <source>
        <dbReference type="EMBL" id="OZI23639.1"/>
    </source>
</evidence>
<gene>
    <name evidence="1" type="ORF">CAL26_09375</name>
</gene>
<name>A0A261RF41_9BORD</name>
<organism evidence="1 2">
    <name type="scientific">Bordetella genomosp. 9</name>
    <dbReference type="NCBI Taxonomy" id="1416803"/>
    <lineage>
        <taxon>Bacteria</taxon>
        <taxon>Pseudomonadati</taxon>
        <taxon>Pseudomonadota</taxon>
        <taxon>Betaproteobacteria</taxon>
        <taxon>Burkholderiales</taxon>
        <taxon>Alcaligenaceae</taxon>
        <taxon>Bordetella</taxon>
    </lineage>
</organism>